<reference evidence="2 3" key="1">
    <citation type="submission" date="2018-06" db="EMBL/GenBank/DDBJ databases">
        <title>Comparative genomics of Brasilonema spp. strains.</title>
        <authorList>
            <person name="Alvarenga D.O."/>
            <person name="Fiore M.F."/>
            <person name="Varani A.M."/>
        </authorList>
    </citation>
    <scope>NUCLEOTIDE SEQUENCE [LARGE SCALE GENOMIC DNA]</scope>
    <source>
        <strain evidence="2 3">SPC951</strain>
    </source>
</reference>
<dbReference type="Proteomes" id="UP000718564">
    <property type="component" value="Unassembled WGS sequence"/>
</dbReference>
<name>A0ABX1P862_9CYAN</name>
<gene>
    <name evidence="2" type="ORF">DP116_09415</name>
</gene>
<dbReference type="InterPro" id="IPR045437">
    <property type="entry name" value="EAD8"/>
</dbReference>
<keyword evidence="3" id="KW-1185">Reference proteome</keyword>
<sequence length="201" mass="23218">MKLDPNTINELAEILRPFVESQRERQSFLIAALGNDAPVLQHISWDGSVATFIPHMLDKLANIGGREAFCKVLEHVRSQISVHEDVQQRIDELLNKLQVQDIQSAPTPLPSSSAEEKYREEVKRVVSDNKISDTSRRILNEFKQKLGISQQTAEKIEAEILHPFYEYQKHLDEFLQILVEQIYNQLPFSAKTRSELREIQK</sequence>
<dbReference type="EMBL" id="QMEB01000054">
    <property type="protein sequence ID" value="NMG19667.1"/>
    <property type="molecule type" value="Genomic_DNA"/>
</dbReference>
<dbReference type="Pfam" id="PF19961">
    <property type="entry name" value="EAD8"/>
    <property type="match status" value="1"/>
</dbReference>
<feature type="non-terminal residue" evidence="2">
    <location>
        <position position="201"/>
    </location>
</feature>
<evidence type="ECO:0000313" key="2">
    <source>
        <dbReference type="EMBL" id="NMG19667.1"/>
    </source>
</evidence>
<accession>A0ABX1P862</accession>
<evidence type="ECO:0000259" key="1">
    <source>
        <dbReference type="Pfam" id="PF19961"/>
    </source>
</evidence>
<comment type="caution">
    <text evidence="2">The sequence shown here is derived from an EMBL/GenBank/DDBJ whole genome shotgun (WGS) entry which is preliminary data.</text>
</comment>
<proteinExistence type="predicted"/>
<organism evidence="2 3">
    <name type="scientific">Brasilonema bromeliae SPC951</name>
    <dbReference type="NCBI Taxonomy" id="385972"/>
    <lineage>
        <taxon>Bacteria</taxon>
        <taxon>Bacillati</taxon>
        <taxon>Cyanobacteriota</taxon>
        <taxon>Cyanophyceae</taxon>
        <taxon>Nostocales</taxon>
        <taxon>Scytonemataceae</taxon>
        <taxon>Brasilonema</taxon>
        <taxon>Bromeliae group (in: Brasilonema)</taxon>
    </lineage>
</organism>
<evidence type="ECO:0000313" key="3">
    <source>
        <dbReference type="Proteomes" id="UP000718564"/>
    </source>
</evidence>
<feature type="domain" description="Effector-associated" evidence="1">
    <location>
        <begin position="6"/>
        <end position="97"/>
    </location>
</feature>
<protein>
    <recommendedName>
        <fullName evidence="1">Effector-associated domain-containing protein</fullName>
    </recommendedName>
</protein>